<dbReference type="CDD" id="cd21411">
    <property type="entry name" value="NucC"/>
    <property type="match status" value="1"/>
</dbReference>
<evidence type="ECO:0000313" key="2">
    <source>
        <dbReference type="EMBL" id="MCG0339801.1"/>
    </source>
</evidence>
<feature type="domain" description="DUF6602" evidence="1">
    <location>
        <begin position="26"/>
        <end position="134"/>
    </location>
</feature>
<reference evidence="2" key="1">
    <citation type="submission" date="2022-01" db="EMBL/GenBank/DDBJ databases">
        <authorList>
            <person name="Mingchao X."/>
        </authorList>
    </citation>
    <scope>NUCLEOTIDE SEQUENCE</scope>
    <source>
        <strain evidence="2">Bv4372</strain>
    </source>
</reference>
<dbReference type="Proteomes" id="UP001201179">
    <property type="component" value="Unassembled WGS sequence"/>
</dbReference>
<dbReference type="Pfam" id="PF20247">
    <property type="entry name" value="DUF6602"/>
    <property type="match status" value="1"/>
</dbReference>
<comment type="caution">
    <text evidence="2">The sequence shown here is derived from an EMBL/GenBank/DDBJ whole genome shotgun (WGS) entry which is preliminary data.</text>
</comment>
<name>A0AAW5AUV6_PHOVU</name>
<dbReference type="EMBL" id="JAKKWZ010000010">
    <property type="protein sequence ID" value="MCG0339801.1"/>
    <property type="molecule type" value="Genomic_DNA"/>
</dbReference>
<proteinExistence type="predicted"/>
<dbReference type="AlphaFoldDB" id="A0AAW5AUV6"/>
<protein>
    <recommendedName>
        <fullName evidence="1">DUF6602 domain-containing protein</fullName>
    </recommendedName>
</protein>
<evidence type="ECO:0000313" key="3">
    <source>
        <dbReference type="Proteomes" id="UP001201179"/>
    </source>
</evidence>
<organism evidence="2 3">
    <name type="scientific">Phocaeicola vulgatus</name>
    <name type="common">Bacteroides vulgatus</name>
    <dbReference type="NCBI Taxonomy" id="821"/>
    <lineage>
        <taxon>Bacteria</taxon>
        <taxon>Pseudomonadati</taxon>
        <taxon>Bacteroidota</taxon>
        <taxon>Bacteroidia</taxon>
        <taxon>Bacteroidales</taxon>
        <taxon>Bacteroidaceae</taxon>
        <taxon>Phocaeicola</taxon>
    </lineage>
</organism>
<gene>
    <name evidence="2" type="ORF">L4X52_07335</name>
</gene>
<accession>A0AAW5AUV6</accession>
<dbReference type="InterPro" id="IPR046537">
    <property type="entry name" value="DUF6602"/>
</dbReference>
<dbReference type="RefSeq" id="WP_050440714.1">
    <property type="nucleotide sequence ID" value="NZ_JAKKWZ010000010.1"/>
</dbReference>
<sequence>MKENKIDIKELFTSLQSQMQGILATNSKFITHPGSEGDSLENAWIDLLRNYLPNRYSVDKAMVIDHKGNVSQQIDIVIYDNWYTPFIFNQNGFKYIPAEGVYAVFEVKPDIGGTSAGKHNIVYAGEKVASVRRLMRTSTHMINSGQKYAPRPLTKIIGGILGTNCSQKEDTVEKHIKELSGFYTLEMGCTIENGSFFVDYNNKEGETEIKTANFEDFQKYYNNREFNSIKFSNPNHSLIMFLMQLTSYLQQSIGTVPAIDMQKYLDNINETIDDEI</sequence>
<evidence type="ECO:0000259" key="1">
    <source>
        <dbReference type="Pfam" id="PF20247"/>
    </source>
</evidence>